<dbReference type="Pfam" id="PF02515">
    <property type="entry name" value="CoA_transf_3"/>
    <property type="match status" value="1"/>
</dbReference>
<feature type="region of interest" description="Disordered" evidence="2">
    <location>
        <begin position="1"/>
        <end position="21"/>
    </location>
</feature>
<dbReference type="InterPro" id="IPR050483">
    <property type="entry name" value="CoA-transferase_III_domain"/>
</dbReference>
<accession>A0ABZ0VC95</accession>
<evidence type="ECO:0000313" key="3">
    <source>
        <dbReference type="EMBL" id="WQB71099.1"/>
    </source>
</evidence>
<dbReference type="SUPFAM" id="SSF89796">
    <property type="entry name" value="CoA-transferase family III (CaiB/BaiF)"/>
    <property type="match status" value="1"/>
</dbReference>
<dbReference type="EMBL" id="CP139779">
    <property type="protein sequence ID" value="WQB71099.1"/>
    <property type="molecule type" value="Genomic_DNA"/>
</dbReference>
<dbReference type="Proteomes" id="UP001324533">
    <property type="component" value="Chromosome"/>
</dbReference>
<dbReference type="PANTHER" id="PTHR48207:SF3">
    <property type="entry name" value="SUCCINATE--HYDROXYMETHYLGLUTARATE COA-TRANSFERASE"/>
    <property type="match status" value="1"/>
</dbReference>
<evidence type="ECO:0000256" key="2">
    <source>
        <dbReference type="SAM" id="MobiDB-lite"/>
    </source>
</evidence>
<dbReference type="InterPro" id="IPR023606">
    <property type="entry name" value="CoA-Trfase_III_dom_1_sf"/>
</dbReference>
<name>A0ABZ0VC95_9MICO</name>
<dbReference type="Gene3D" id="3.30.1540.10">
    <property type="entry name" value="formyl-coa transferase, domain 3"/>
    <property type="match status" value="1"/>
</dbReference>
<sequence>MKPQDVPTGSANAPDENDRSGMPLADLRVIEMGQLLAGPFCAQLLGDFGADVIKIEQPTVGDPIREWGQAKADGASLWWPVLGRNKRTITCNLRVAEGQDLVRRLVADADVLLENFRPGTLEKWGLSPEELWAINPRLVITRVSGYGQTGPYSSRAGYGSIGEAMGGLRHVTGDPSTPPSRAGISIGDELAAVFATIGTLVALHHRERTGRGQVVDSAIYEAVLAMMESLIPEWQVAGYVRERTGATLPGVAPSNIYPTRSGAMVLVAANQDSVFRRLTEVMGRPELAEDPRFVDHASRGENMTELDGLIAGWTAAHATDDLLAKLHAAGIPAGLIYTAPDMLADPHFAAREAITRVWSPELGRDLSMQNVFPRLSETPGRVRHVGRPRGADNTSVYGELLGLSAQKIAELRASGVI</sequence>
<evidence type="ECO:0000313" key="4">
    <source>
        <dbReference type="Proteomes" id="UP001324533"/>
    </source>
</evidence>
<dbReference type="PANTHER" id="PTHR48207">
    <property type="entry name" value="SUCCINATE--HYDROXYMETHYLGLUTARATE COA-TRANSFERASE"/>
    <property type="match status" value="1"/>
</dbReference>
<gene>
    <name evidence="3" type="ORF">T9R20_03800</name>
</gene>
<dbReference type="InterPro" id="IPR003673">
    <property type="entry name" value="CoA-Trfase_fam_III"/>
</dbReference>
<keyword evidence="1" id="KW-0808">Transferase</keyword>
<protein>
    <submittedName>
        <fullName evidence="3">CaiB/BaiF CoA-transferase family protein</fullName>
    </submittedName>
</protein>
<keyword evidence="4" id="KW-1185">Reference proteome</keyword>
<organism evidence="3 4">
    <name type="scientific">Microbacterium invictum</name>
    <dbReference type="NCBI Taxonomy" id="515415"/>
    <lineage>
        <taxon>Bacteria</taxon>
        <taxon>Bacillati</taxon>
        <taxon>Actinomycetota</taxon>
        <taxon>Actinomycetes</taxon>
        <taxon>Micrococcales</taxon>
        <taxon>Microbacteriaceae</taxon>
        <taxon>Microbacterium</taxon>
    </lineage>
</organism>
<dbReference type="InterPro" id="IPR044855">
    <property type="entry name" value="CoA-Trfase_III_dom3_sf"/>
</dbReference>
<dbReference type="Gene3D" id="3.40.50.10540">
    <property type="entry name" value="Crotonobetainyl-coa:carnitine coa-transferase, domain 1"/>
    <property type="match status" value="1"/>
</dbReference>
<dbReference type="RefSeq" id="WP_322411216.1">
    <property type="nucleotide sequence ID" value="NZ_CP139779.1"/>
</dbReference>
<proteinExistence type="predicted"/>
<evidence type="ECO:0000256" key="1">
    <source>
        <dbReference type="ARBA" id="ARBA00022679"/>
    </source>
</evidence>
<reference evidence="3 4" key="1">
    <citation type="submission" date="2023-06" db="EMBL/GenBank/DDBJ databases">
        <title>Rock-solubilizing bacteria, Microbacterium invictum, promotes re-establishment of vegetation in rocky wasteland by accelerating rock bio-weathering and reshaping soil bacterial community.</title>
        <authorList>
            <person name="Liu C."/>
        </authorList>
    </citation>
    <scope>NUCLEOTIDE SEQUENCE [LARGE SCALE GENOMIC DNA]</scope>
    <source>
        <strain evidence="3 4">X-18</strain>
    </source>
</reference>